<dbReference type="AlphaFoldDB" id="A0A2H9TML4"/>
<feature type="region of interest" description="Disordered" evidence="3">
    <location>
        <begin position="211"/>
        <end position="235"/>
    </location>
</feature>
<dbReference type="PROSITE" id="PS50118">
    <property type="entry name" value="HMG_BOX_2"/>
    <property type="match status" value="1"/>
</dbReference>
<evidence type="ECO:0000256" key="2">
    <source>
        <dbReference type="PROSITE-ProRule" id="PRU00267"/>
    </source>
</evidence>
<dbReference type="PANTHER" id="PTHR48112">
    <property type="entry name" value="HIGH MOBILITY GROUP PROTEIN DSP1"/>
    <property type="match status" value="1"/>
</dbReference>
<keyword evidence="1 2" id="KW-0238">DNA-binding</keyword>
<comment type="caution">
    <text evidence="5">The sequence shown here is derived from an EMBL/GenBank/DDBJ whole genome shotgun (WGS) entry which is preliminary data.</text>
</comment>
<dbReference type="Proteomes" id="UP000240830">
    <property type="component" value="Unassembled WGS sequence"/>
</dbReference>
<feature type="domain" description="HMG box" evidence="4">
    <location>
        <begin position="84"/>
        <end position="149"/>
    </location>
</feature>
<dbReference type="OrthoDB" id="1919336at2759"/>
<feature type="compositionally biased region" description="Polar residues" evidence="3">
    <location>
        <begin position="151"/>
        <end position="160"/>
    </location>
</feature>
<keyword evidence="6" id="KW-1185">Reference proteome</keyword>
<sequence>MMTPTRILQAFSEITAGLNRLGAALSILVSATMTKSVDVPAAINPVLDKDSATPVLITESALVTAPATPKATKSPKAVRDPNFPKRPLTAYLLFAREQRETIQKEHPEFGFPEVSRLLGQRWESVDKKKYEEENQKLMESYRRDVEEYQKSKTQTSEAEQPTTAVKVPKKNKKKAAAETVGVAEAVNATEAVSDRAGDKSVIETIPTLASSEADVEAVKPKKKKNKKAKIAEVEA</sequence>
<dbReference type="SMART" id="SM00398">
    <property type="entry name" value="HMG"/>
    <property type="match status" value="1"/>
</dbReference>
<dbReference type="Gene3D" id="1.10.30.10">
    <property type="entry name" value="High mobility group box domain"/>
    <property type="match status" value="1"/>
</dbReference>
<dbReference type="Pfam" id="PF00505">
    <property type="entry name" value="HMG_box"/>
    <property type="match status" value="1"/>
</dbReference>
<name>A0A2H9TML4_9FUNG</name>
<evidence type="ECO:0000313" key="6">
    <source>
        <dbReference type="Proteomes" id="UP000240830"/>
    </source>
</evidence>
<evidence type="ECO:0000259" key="4">
    <source>
        <dbReference type="PROSITE" id="PS50118"/>
    </source>
</evidence>
<evidence type="ECO:0000256" key="3">
    <source>
        <dbReference type="SAM" id="MobiDB-lite"/>
    </source>
</evidence>
<dbReference type="PANTHER" id="PTHR48112:SF22">
    <property type="entry name" value="MITOCHONDRIAL TRANSCRIPTION FACTOR A, ISOFORM B"/>
    <property type="match status" value="1"/>
</dbReference>
<dbReference type="InterPro" id="IPR009071">
    <property type="entry name" value="HMG_box_dom"/>
</dbReference>
<evidence type="ECO:0000256" key="1">
    <source>
        <dbReference type="ARBA" id="ARBA00023125"/>
    </source>
</evidence>
<keyword evidence="2" id="KW-0539">Nucleus</keyword>
<dbReference type="SUPFAM" id="SSF47095">
    <property type="entry name" value="HMG-box"/>
    <property type="match status" value="1"/>
</dbReference>
<dbReference type="EMBL" id="MTSL01000092">
    <property type="protein sequence ID" value="PJF18976.1"/>
    <property type="molecule type" value="Genomic_DNA"/>
</dbReference>
<evidence type="ECO:0000313" key="5">
    <source>
        <dbReference type="EMBL" id="PJF18976.1"/>
    </source>
</evidence>
<proteinExistence type="predicted"/>
<dbReference type="InterPro" id="IPR036910">
    <property type="entry name" value="HMG_box_dom_sf"/>
</dbReference>
<feature type="DNA-binding region" description="HMG box" evidence="2">
    <location>
        <begin position="84"/>
        <end position="149"/>
    </location>
</feature>
<feature type="region of interest" description="Disordered" evidence="3">
    <location>
        <begin position="148"/>
        <end position="178"/>
    </location>
</feature>
<gene>
    <name evidence="5" type="ORF">PSACC_01205</name>
</gene>
<dbReference type="GO" id="GO:0005634">
    <property type="term" value="C:nucleus"/>
    <property type="evidence" value="ECO:0007669"/>
    <property type="project" value="UniProtKB-UniRule"/>
</dbReference>
<dbReference type="GO" id="GO:0003677">
    <property type="term" value="F:DNA binding"/>
    <property type="evidence" value="ECO:0007669"/>
    <property type="project" value="UniProtKB-UniRule"/>
</dbReference>
<organism evidence="5 6">
    <name type="scientific">Paramicrosporidium saccamoebae</name>
    <dbReference type="NCBI Taxonomy" id="1246581"/>
    <lineage>
        <taxon>Eukaryota</taxon>
        <taxon>Fungi</taxon>
        <taxon>Fungi incertae sedis</taxon>
        <taxon>Cryptomycota</taxon>
        <taxon>Cryptomycota incertae sedis</taxon>
        <taxon>Paramicrosporidium</taxon>
    </lineage>
</organism>
<dbReference type="STRING" id="1246581.A0A2H9TML4"/>
<accession>A0A2H9TML4</accession>
<protein>
    <submittedName>
        <fullName evidence="5">High mobility group protein 20A</fullName>
    </submittedName>
</protein>
<dbReference type="InterPro" id="IPR050342">
    <property type="entry name" value="HMGB"/>
</dbReference>
<reference evidence="5 6" key="1">
    <citation type="submission" date="2016-10" db="EMBL/GenBank/DDBJ databases">
        <title>The genome of Paramicrosporidium saccamoebae is the missing link in understanding Cryptomycota and Microsporidia evolution.</title>
        <authorList>
            <person name="Quandt C.A."/>
            <person name="Beaudet D."/>
            <person name="Corsaro D."/>
            <person name="Michel R."/>
            <person name="Corradi N."/>
            <person name="James T."/>
        </authorList>
    </citation>
    <scope>NUCLEOTIDE SEQUENCE [LARGE SCALE GENOMIC DNA]</scope>
    <source>
        <strain evidence="5 6">KSL3</strain>
    </source>
</reference>